<dbReference type="GeneID" id="16070373"/>
<dbReference type="Proteomes" id="UP000007799">
    <property type="component" value="Unassembled WGS sequence"/>
</dbReference>
<gene>
    <name evidence="1" type="ORF">PTSG_12825</name>
</gene>
<sequence length="67" mass="7253">MSEQQQQNQEQIPEWCEGLIEAIMDGSCEGTLTLAGEYLDPISVSAQMLARILEAIASSNASIVKLV</sequence>
<reference evidence="1" key="1">
    <citation type="submission" date="2009-08" db="EMBL/GenBank/DDBJ databases">
        <title>Annotation of Salpingoeca rosetta.</title>
        <authorList>
            <consortium name="The Broad Institute Genome Sequencing Platform"/>
            <person name="Russ C."/>
            <person name="Cuomo C."/>
            <person name="Burger G."/>
            <person name="Gray M.W."/>
            <person name="Holland P.W.H."/>
            <person name="King N."/>
            <person name="Lang F.B.F."/>
            <person name="Roger A.J."/>
            <person name="Ruiz-Trillo I."/>
            <person name="Young S.K."/>
            <person name="Zeng Q."/>
            <person name="Gargeya S."/>
            <person name="Alvarado L."/>
            <person name="Berlin A."/>
            <person name="Chapman S.B."/>
            <person name="Chen Z."/>
            <person name="Freedman E."/>
            <person name="Gellesch M."/>
            <person name="Goldberg J."/>
            <person name="Griggs A."/>
            <person name="Gujja S."/>
            <person name="Heilman E."/>
            <person name="Heiman D."/>
            <person name="Howarth C."/>
            <person name="Mehta T."/>
            <person name="Neiman D."/>
            <person name="Pearson M."/>
            <person name="Roberts A."/>
            <person name="Saif S."/>
            <person name="Shea T."/>
            <person name="Shenoy N."/>
            <person name="Sisk P."/>
            <person name="Stolte C."/>
            <person name="Sykes S."/>
            <person name="White J."/>
            <person name="Yandava C."/>
            <person name="Haas B."/>
            <person name="Nusbaum C."/>
            <person name="Birren B."/>
        </authorList>
    </citation>
    <scope>NUCLEOTIDE SEQUENCE [LARGE SCALE GENOMIC DNA]</scope>
    <source>
        <strain evidence="1">ATCC 50818</strain>
    </source>
</reference>
<evidence type="ECO:0000313" key="1">
    <source>
        <dbReference type="EMBL" id="EGD78142.1"/>
    </source>
</evidence>
<evidence type="ECO:0000313" key="2">
    <source>
        <dbReference type="Proteomes" id="UP000007799"/>
    </source>
</evidence>
<name>F2ULZ3_SALR5</name>
<organism evidence="2">
    <name type="scientific">Salpingoeca rosetta (strain ATCC 50818 / BSB-021)</name>
    <dbReference type="NCBI Taxonomy" id="946362"/>
    <lineage>
        <taxon>Eukaryota</taxon>
        <taxon>Choanoflagellata</taxon>
        <taxon>Craspedida</taxon>
        <taxon>Salpingoecidae</taxon>
        <taxon>Salpingoeca</taxon>
    </lineage>
</organism>
<dbReference type="RefSeq" id="XP_004989818.1">
    <property type="nucleotide sequence ID" value="XM_004989761.1"/>
</dbReference>
<dbReference type="KEGG" id="sre:PTSG_12825"/>
<dbReference type="AlphaFoldDB" id="F2ULZ3"/>
<dbReference type="InParanoid" id="F2ULZ3"/>
<dbReference type="EMBL" id="GL832981">
    <property type="protein sequence ID" value="EGD78142.1"/>
    <property type="molecule type" value="Genomic_DNA"/>
</dbReference>
<keyword evidence="2" id="KW-1185">Reference proteome</keyword>
<accession>F2ULZ3</accession>
<proteinExistence type="predicted"/>
<protein>
    <submittedName>
        <fullName evidence="1">Uncharacterized protein</fullName>
    </submittedName>
</protein>